<feature type="domain" description="Ig-like" evidence="13">
    <location>
        <begin position="622"/>
        <end position="717"/>
    </location>
</feature>
<evidence type="ECO:0000256" key="7">
    <source>
        <dbReference type="ARBA" id="ARBA00023136"/>
    </source>
</evidence>
<evidence type="ECO:0000259" key="14">
    <source>
        <dbReference type="PROSITE" id="PS50853"/>
    </source>
</evidence>
<keyword evidence="5" id="KW-0130">Cell adhesion</keyword>
<feature type="domain" description="Ig-like" evidence="13">
    <location>
        <begin position="722"/>
        <end position="814"/>
    </location>
</feature>
<evidence type="ECO:0000256" key="4">
    <source>
        <dbReference type="ARBA" id="ARBA00022737"/>
    </source>
</evidence>
<dbReference type="InterPro" id="IPR007110">
    <property type="entry name" value="Ig-like_dom"/>
</dbReference>
<feature type="region of interest" description="Disordered" evidence="10">
    <location>
        <begin position="1884"/>
        <end position="2047"/>
    </location>
</feature>
<dbReference type="PROSITE" id="PS50835">
    <property type="entry name" value="IG_LIKE"/>
    <property type="match status" value="10"/>
</dbReference>
<dbReference type="PROSITE" id="PS50853">
    <property type="entry name" value="FN3"/>
    <property type="match status" value="6"/>
</dbReference>
<evidence type="ECO:0000256" key="12">
    <source>
        <dbReference type="SAM" id="SignalP"/>
    </source>
</evidence>
<dbReference type="CDD" id="cd20957">
    <property type="entry name" value="IgC2_3_Dscam"/>
    <property type="match status" value="1"/>
</dbReference>
<dbReference type="CDD" id="cd20954">
    <property type="entry name" value="IgI_7_Dscam"/>
    <property type="match status" value="1"/>
</dbReference>
<feature type="domain" description="Fibronectin type-III" evidence="14">
    <location>
        <begin position="1409"/>
        <end position="1502"/>
    </location>
</feature>
<feature type="domain" description="Ig-like" evidence="13">
    <location>
        <begin position="432"/>
        <end position="526"/>
    </location>
</feature>
<evidence type="ECO:0000256" key="2">
    <source>
        <dbReference type="ARBA" id="ARBA00022692"/>
    </source>
</evidence>
<feature type="domain" description="Ig-like" evidence="13">
    <location>
        <begin position="39"/>
        <end position="134"/>
    </location>
</feature>
<feature type="domain" description="Ig-like" evidence="13">
    <location>
        <begin position="531"/>
        <end position="617"/>
    </location>
</feature>
<dbReference type="PROSITE" id="PS51257">
    <property type="entry name" value="PROKAR_LIPOPROTEIN"/>
    <property type="match status" value="1"/>
</dbReference>
<feature type="compositionally biased region" description="Polar residues" evidence="10">
    <location>
        <begin position="2022"/>
        <end position="2037"/>
    </location>
</feature>
<dbReference type="PANTHER" id="PTHR10075">
    <property type="entry name" value="BASIGIN RELATED"/>
    <property type="match status" value="1"/>
</dbReference>
<keyword evidence="8" id="KW-1015">Disulfide bond</keyword>
<feature type="compositionally biased region" description="Basic and acidic residues" evidence="10">
    <location>
        <begin position="1966"/>
        <end position="1984"/>
    </location>
</feature>
<dbReference type="CDD" id="cd20955">
    <property type="entry name" value="IgI_1_Dscam"/>
    <property type="match status" value="1"/>
</dbReference>
<dbReference type="CDD" id="cd20953">
    <property type="entry name" value="IgI_2_Dscam"/>
    <property type="match status" value="1"/>
</dbReference>
<feature type="domain" description="Fibronectin type-III" evidence="14">
    <location>
        <begin position="1506"/>
        <end position="1601"/>
    </location>
</feature>
<keyword evidence="2 11" id="KW-0812">Transmembrane</keyword>
<dbReference type="Pfam" id="PF00041">
    <property type="entry name" value="fn3"/>
    <property type="match status" value="5"/>
</dbReference>
<name>A0ABM4TMC9_DROSZ</name>
<comment type="subcellular location">
    <subcellularLocation>
        <location evidence="1">Membrane</location>
        <topology evidence="1">Single-pass membrane protein</topology>
    </subcellularLocation>
</comment>
<dbReference type="InterPro" id="IPR003599">
    <property type="entry name" value="Ig_sub"/>
</dbReference>
<feature type="compositionally biased region" description="Low complexity" evidence="10">
    <location>
        <begin position="1919"/>
        <end position="1940"/>
    </location>
</feature>
<dbReference type="SUPFAM" id="SSF49265">
    <property type="entry name" value="Fibronectin type III"/>
    <property type="match status" value="3"/>
</dbReference>
<evidence type="ECO:0000313" key="15">
    <source>
        <dbReference type="Proteomes" id="UP001652628"/>
    </source>
</evidence>
<dbReference type="InterPro" id="IPR013098">
    <property type="entry name" value="Ig_I-set"/>
</dbReference>
<dbReference type="Gene3D" id="2.60.40.10">
    <property type="entry name" value="Immunoglobulins"/>
    <property type="match status" value="16"/>
</dbReference>
<feature type="domain" description="Ig-like" evidence="13">
    <location>
        <begin position="346"/>
        <end position="425"/>
    </location>
</feature>
<dbReference type="GeneID" id="108017950"/>
<feature type="domain" description="Fibronectin type-III" evidence="14">
    <location>
        <begin position="1019"/>
        <end position="1123"/>
    </location>
</feature>
<gene>
    <name evidence="16" type="primary">Dscam1</name>
</gene>
<evidence type="ECO:0000256" key="9">
    <source>
        <dbReference type="ARBA" id="ARBA00023319"/>
    </source>
</evidence>
<organism evidence="15 16">
    <name type="scientific">Drosophila suzukii</name>
    <name type="common">Spotted-wing drosophila fruit fly</name>
    <dbReference type="NCBI Taxonomy" id="28584"/>
    <lineage>
        <taxon>Eukaryota</taxon>
        <taxon>Metazoa</taxon>
        <taxon>Ecdysozoa</taxon>
        <taxon>Arthropoda</taxon>
        <taxon>Hexapoda</taxon>
        <taxon>Insecta</taxon>
        <taxon>Pterygota</taxon>
        <taxon>Neoptera</taxon>
        <taxon>Endopterygota</taxon>
        <taxon>Diptera</taxon>
        <taxon>Brachycera</taxon>
        <taxon>Muscomorpha</taxon>
        <taxon>Ephydroidea</taxon>
        <taxon>Drosophilidae</taxon>
        <taxon>Drosophila</taxon>
        <taxon>Sophophora</taxon>
    </lineage>
</organism>
<keyword evidence="3 12" id="KW-0732">Signal</keyword>
<feature type="domain" description="Fibronectin type-III" evidence="14">
    <location>
        <begin position="1224"/>
        <end position="1317"/>
    </location>
</feature>
<feature type="domain" description="Ig-like" evidence="13">
    <location>
        <begin position="1319"/>
        <end position="1401"/>
    </location>
</feature>
<keyword evidence="6 11" id="KW-1133">Transmembrane helix</keyword>
<feature type="chain" id="PRO_5046175338" evidence="12">
    <location>
        <begin position="29"/>
        <end position="2047"/>
    </location>
</feature>
<dbReference type="InterPro" id="IPR021012">
    <property type="entry name" value="Dscam1_C"/>
</dbReference>
<feature type="domain" description="Ig-like" evidence="13">
    <location>
        <begin position="138"/>
        <end position="233"/>
    </location>
</feature>
<evidence type="ECO:0000256" key="3">
    <source>
        <dbReference type="ARBA" id="ARBA00022729"/>
    </source>
</evidence>
<evidence type="ECO:0000256" key="8">
    <source>
        <dbReference type="ARBA" id="ARBA00023157"/>
    </source>
</evidence>
<dbReference type="InterPro" id="IPR003961">
    <property type="entry name" value="FN3_dom"/>
</dbReference>
<dbReference type="SMART" id="SM00408">
    <property type="entry name" value="IGc2"/>
    <property type="match status" value="9"/>
</dbReference>
<feature type="region of interest" description="Disordered" evidence="10">
    <location>
        <begin position="1710"/>
        <end position="1741"/>
    </location>
</feature>
<proteinExistence type="predicted"/>
<keyword evidence="15" id="KW-1185">Reference proteome</keyword>
<evidence type="ECO:0000256" key="1">
    <source>
        <dbReference type="ARBA" id="ARBA00004167"/>
    </source>
</evidence>
<feature type="transmembrane region" description="Helical" evidence="11">
    <location>
        <begin position="1632"/>
        <end position="1654"/>
    </location>
</feature>
<evidence type="ECO:0000256" key="11">
    <source>
        <dbReference type="SAM" id="Phobius"/>
    </source>
</evidence>
<dbReference type="InterPro" id="IPR036179">
    <property type="entry name" value="Ig-like_dom_sf"/>
</dbReference>
<protein>
    <submittedName>
        <fullName evidence="16">Cell adhesion molecule Dscam1 isoform X12</fullName>
    </submittedName>
</protein>
<dbReference type="InterPro" id="IPR036116">
    <property type="entry name" value="FN3_sf"/>
</dbReference>
<keyword evidence="4" id="KW-0677">Repeat</keyword>
<sequence>MNMPNERPKWLMLYAAVALIACGSQCFAANPPDADQKGPVFLKEPTNRIDFSNSTGAEIECKASGNPMPEIIWIRSDGTAVGDVPGLRQISSDGKLVFPPFRAEDYRQEVHAQVYACLARNQFGSIISRDVHVRAVVPQSYTVNVMDESILRGNSAILKCHIPSFVADFIVVDSWVEDEERVIYPQEDIAESDGKYLVLPSGELHIREVGPEDGYKSYQCRTKHRLTGETRLSATKGRLVITEPVGSVAPKVDVKDRINWLDKPRGQALNLLCPAQSYPMPAYRWYKFIEGTTRKQAVVLNDRVKQVSGTLIIKDAVVEDSGKYLCVVNNSVGGESVETVLTVTAPLSAKIDPPTQTVDFGRPAVFTCQYTGNPIKTVSWMKDGKAIGHSEPVLRIESVKKEDKGMYQCFVRNDQESAEASAELKLGGRFDPPVIRQAFQEETMEPGPSVFLKCVAGGNPTPEISWELDGKKIANNDRYQVGQYVTVNGDVVSYLNITSVHANDGGLYKCIAKSKVGVAEHSAKLNVYGLPYIRQMEKKAIVAGETLIVTCPVAGYPIDSIVWERDNRALPINRKQKVFPNGTLIIENVERNSDQATYTCVAKNQEGYSARGSLEVQVMVLPQIVPFAYEDLINMGDSIDLFCQIQKGDRPIKVHWSFERNAGEPGFDHLQPQMRTNRISGKTSMLSIPSATQAHTGRYTCIASNKAGTTTYSADLTVNVPPRWILEPTDKAFAQGSDAKVECKADGFPKPQVTWKKAVGDTPGEYKDLKKSDNIRVEEGTLHVDNIQKTNEGYYLCEAINGIGSGLSAVIMISVQAPPEFTEKLRNQTARRGEPAVLQCEAKGEKPIGILWNMNNMRLDPKNDNRYTIREEILSTGVMSSLSIKRTERSDSALFTCVATNAFGSDDASINMIVQEVPEMPYALKVLDKSGRSVQLSWAQPYDGNSPLDRYIIEFKRSRASWSEIDRVIVPGHTTEAQVQKLSPATTYNIRIVAENAIGTSQSSEAVTIITAEEAPSGKPQNIKVEPVNQTTMRVTWKPPPRTEWNGEILGYYVGYKLSNTNSSYVFETINFITEEGKEHNLELQNLRVYTQYSVVIQAFNKIGAGPLSEEEKQFTAEGTPSQPPSDTACTTLTSQTIRVGWVSPPLESANGVIKTYKVVYAPSDEWYDETKRHYKKTASSDTVLHGLKKYTNYTMQVLATTAGGDGVRSVPIHCQTEPDVPEAPTDVKALVMGNAAILVSWRPPAQPNGIITQYTVYSKAEGAETETKTQKVPHYQMSFEATELEKNKPYEFWVTASTTIGEGQQSKSIVAMPSDQVPAKIASFDDTFTATFKEDAKMPCLAVGAPQPEITWKIKGVEFSANDRMRVLPDGSLLIKSVNRQDAGDYSCHAENSIAKDSITHKLIVLAPPQSPHVTLSATTTDALTVKLKPHEGDTAPLHGYTLHYKPEFGEWETSEVSVDSQKHNIESLLCGSRYQVYATGFNNIGAGEASDILNTRTKGQKPKLPEKPRFIEVSSNSVSLHFKAWKDGGCPMSHFVVESKKRDQIEWNQISNNVKPDNNYVVLDLEPATWYNLRITAHNSAGFTVAEYDFATLTVTGGTIAPLDDGTGHGNVHTRIRLPAWMPEWLDLNFMVPLIATVVVVAVGICVVCVALSRRRADDMRGGQKDVYYDVVYNQTMGPGATLDKRRPDLRDELGYIAPPNRKLPPVPGSNYNTCDRIKRGRGGLRSNHSTWDPRRNPNLYEELKAPPVPMHGNHYGHAHGNAECHYRHPGMEDEICPYATFHLLGFREEMDPTKAMNFQTFPHQNGHAGPVPGHAGTMLPPGHPGHVHSRSGSQSMPRANRYQRKNSQGGQSSIYTPAPEYDDPANCAEEDQYRRYTRVNSQGGSLYSGPGPEYDDPANCAPEEDQYGSQYGGPYGQPYDHYGSRGSMGRRSIGSARNPGNGSPEPPPPPPRNHDMSNSSFNDSKESNEISEAECDRDHGPRGNYGEDSNEAVKRSPQPKDQRTTEEMRKLIESRRQLNETGPKQLQLQQTNGAGFTAYDTMAV</sequence>
<dbReference type="SUPFAM" id="SSF48726">
    <property type="entry name" value="Immunoglobulin"/>
    <property type="match status" value="9"/>
</dbReference>
<dbReference type="SMART" id="SM00409">
    <property type="entry name" value="IG"/>
    <property type="match status" value="10"/>
</dbReference>
<dbReference type="Pfam" id="PF07679">
    <property type="entry name" value="I-set"/>
    <property type="match status" value="4"/>
</dbReference>
<evidence type="ECO:0000256" key="6">
    <source>
        <dbReference type="ARBA" id="ARBA00022989"/>
    </source>
</evidence>
<dbReference type="InterPro" id="IPR003598">
    <property type="entry name" value="Ig_sub2"/>
</dbReference>
<dbReference type="InterPro" id="IPR056754">
    <property type="entry name" value="DSCAM/DSCAML_C"/>
</dbReference>
<dbReference type="Pfam" id="PF13927">
    <property type="entry name" value="Ig_3"/>
    <property type="match status" value="4"/>
</dbReference>
<evidence type="ECO:0000256" key="10">
    <source>
        <dbReference type="SAM" id="MobiDB-lite"/>
    </source>
</evidence>
<dbReference type="PANTHER" id="PTHR10075:SF53">
    <property type="entry name" value="DOWN SYNDROME CELL ADHESION MOLECULE 1, ISOFORM BQ"/>
    <property type="match status" value="1"/>
</dbReference>
<feature type="domain" description="Fibronectin type-III" evidence="14">
    <location>
        <begin position="1124"/>
        <end position="1220"/>
    </location>
</feature>
<evidence type="ECO:0000256" key="5">
    <source>
        <dbReference type="ARBA" id="ARBA00022889"/>
    </source>
</evidence>
<dbReference type="RefSeq" id="XP_070851129.1">
    <property type="nucleotide sequence ID" value="XM_070995028.1"/>
</dbReference>
<keyword evidence="9" id="KW-0393">Immunoglobulin domain</keyword>
<feature type="region of interest" description="Disordered" evidence="10">
    <location>
        <begin position="1816"/>
        <end position="1868"/>
    </location>
</feature>
<feature type="domain" description="Ig-like" evidence="13">
    <location>
        <begin position="819"/>
        <end position="911"/>
    </location>
</feature>
<reference evidence="16" key="1">
    <citation type="submission" date="2025-08" db="UniProtKB">
        <authorList>
            <consortium name="RefSeq"/>
        </authorList>
    </citation>
    <scope>IDENTIFICATION</scope>
</reference>
<dbReference type="SMART" id="SM00060">
    <property type="entry name" value="FN3"/>
    <property type="match status" value="6"/>
</dbReference>
<dbReference type="InterPro" id="IPR013783">
    <property type="entry name" value="Ig-like_fold"/>
</dbReference>
<feature type="compositionally biased region" description="Polar residues" evidence="10">
    <location>
        <begin position="1848"/>
        <end position="1858"/>
    </location>
</feature>
<dbReference type="CDD" id="cd20956">
    <property type="entry name" value="IgI_4_Dscam"/>
    <property type="match status" value="1"/>
</dbReference>
<feature type="compositionally biased region" description="Basic and acidic residues" evidence="10">
    <location>
        <begin position="1994"/>
        <end position="2021"/>
    </location>
</feature>
<dbReference type="Proteomes" id="UP001652628">
    <property type="component" value="Chromosome 2R"/>
</dbReference>
<keyword evidence="7 11" id="KW-0472">Membrane</keyword>
<dbReference type="CDD" id="cd00063">
    <property type="entry name" value="FN3"/>
    <property type="match status" value="6"/>
</dbReference>
<accession>A0ABM4TMC9</accession>
<dbReference type="Pfam" id="PF12355">
    <property type="entry name" value="Dscam_C"/>
    <property type="match status" value="1"/>
</dbReference>
<evidence type="ECO:0000259" key="13">
    <source>
        <dbReference type="PROSITE" id="PS50835"/>
    </source>
</evidence>
<feature type="domain" description="Ig-like" evidence="13">
    <location>
        <begin position="250"/>
        <end position="342"/>
    </location>
</feature>
<feature type="domain" description="Fibronectin type-III" evidence="14">
    <location>
        <begin position="920"/>
        <end position="1014"/>
    </location>
</feature>
<dbReference type="Pfam" id="PF25059">
    <property type="entry name" value="FN3_DSCAM-DSCAML_C"/>
    <property type="match status" value="1"/>
</dbReference>
<feature type="signal peptide" evidence="12">
    <location>
        <begin position="1"/>
        <end position="28"/>
    </location>
</feature>
<evidence type="ECO:0000313" key="16">
    <source>
        <dbReference type="RefSeq" id="XP_070851129.1"/>
    </source>
</evidence>
<dbReference type="CDD" id="cd20958">
    <property type="entry name" value="IgI_5_Dscam"/>
    <property type="match status" value="1"/>
</dbReference>